<dbReference type="InterPro" id="IPR006139">
    <property type="entry name" value="D-isomer_2_OHA_DH_cat_dom"/>
</dbReference>
<dbReference type="InterPro" id="IPR036291">
    <property type="entry name" value="NAD(P)-bd_dom_sf"/>
</dbReference>
<dbReference type="GO" id="GO:0051287">
    <property type="term" value="F:NAD binding"/>
    <property type="evidence" value="ECO:0007669"/>
    <property type="project" value="InterPro"/>
</dbReference>
<dbReference type="Pfam" id="PF02826">
    <property type="entry name" value="2-Hacid_dh_C"/>
    <property type="match status" value="1"/>
</dbReference>
<keyword evidence="8" id="KW-1185">Reference proteome</keyword>
<dbReference type="GO" id="GO:0016618">
    <property type="term" value="F:hydroxypyruvate reductase [NAD(P)H] activity"/>
    <property type="evidence" value="ECO:0007669"/>
    <property type="project" value="TreeGrafter"/>
</dbReference>
<dbReference type="SUPFAM" id="SSF52283">
    <property type="entry name" value="Formate/glycerate dehydrogenase catalytic domain-like"/>
    <property type="match status" value="1"/>
</dbReference>
<dbReference type="Gene3D" id="3.40.50.720">
    <property type="entry name" value="NAD(P)-binding Rossmann-like Domain"/>
    <property type="match status" value="2"/>
</dbReference>
<sequence>MPKPQILALGKLMPVVTEGLQAEFDLREIPPDADREAFLQSVATGVRGLACGGGLVDSALQDRFPKLEIIANFGVGYDNVDAVHAARLGVMVTNTPDVLTDEVADLAMGLMIATVREIASSDRWVRAGNWTQSPYPLSHGTLRGKKLGILGLGRIGKAVAKRAEAFGLGISYYGRTEKPDLPYTYFSSLKDIASHSDILLSVLPATGATHKAVNAEILEALGSDGTFINVGRGSTVDEEALVKALQDGTIHSAGLDVFADEPNVPAALKAMDNVVLLPHIGSASKHTRNAMGRLQLENLRRWFDGTGPVTPVAETPWPAERLSLNRN</sequence>
<proteinExistence type="inferred from homology"/>
<dbReference type="RefSeq" id="WP_220230505.1">
    <property type="nucleotide sequence ID" value="NZ_JAICBX010000004.1"/>
</dbReference>
<evidence type="ECO:0000256" key="3">
    <source>
        <dbReference type="ARBA" id="ARBA00023027"/>
    </source>
</evidence>
<dbReference type="AlphaFoldDB" id="A0AAE3D362"/>
<dbReference type="Proteomes" id="UP001196509">
    <property type="component" value="Unassembled WGS sequence"/>
</dbReference>
<dbReference type="PANTHER" id="PTHR10996">
    <property type="entry name" value="2-HYDROXYACID DEHYDROGENASE-RELATED"/>
    <property type="match status" value="1"/>
</dbReference>
<dbReference type="SUPFAM" id="SSF51735">
    <property type="entry name" value="NAD(P)-binding Rossmann-fold domains"/>
    <property type="match status" value="1"/>
</dbReference>
<dbReference type="InterPro" id="IPR006140">
    <property type="entry name" value="D-isomer_DH_NAD-bd"/>
</dbReference>
<dbReference type="GO" id="GO:0030267">
    <property type="term" value="F:glyoxylate reductase (NADPH) activity"/>
    <property type="evidence" value="ECO:0007669"/>
    <property type="project" value="TreeGrafter"/>
</dbReference>
<comment type="caution">
    <text evidence="7">The sequence shown here is derived from an EMBL/GenBank/DDBJ whole genome shotgun (WGS) entry which is preliminary data.</text>
</comment>
<evidence type="ECO:0000313" key="7">
    <source>
        <dbReference type="EMBL" id="MBW8639802.1"/>
    </source>
</evidence>
<evidence type="ECO:0000259" key="6">
    <source>
        <dbReference type="Pfam" id="PF02826"/>
    </source>
</evidence>
<dbReference type="PANTHER" id="PTHR10996:SF178">
    <property type="entry name" value="2-HYDROXYACID DEHYDROGENASE YGL185C-RELATED"/>
    <property type="match status" value="1"/>
</dbReference>
<dbReference type="Pfam" id="PF00389">
    <property type="entry name" value="2-Hacid_dh"/>
    <property type="match status" value="1"/>
</dbReference>
<keyword evidence="1" id="KW-0521">NADP</keyword>
<evidence type="ECO:0000313" key="8">
    <source>
        <dbReference type="Proteomes" id="UP001196509"/>
    </source>
</evidence>
<feature type="domain" description="D-isomer specific 2-hydroxyacid dehydrogenase catalytic" evidence="5">
    <location>
        <begin position="13"/>
        <end position="312"/>
    </location>
</feature>
<keyword evidence="3" id="KW-0520">NAD</keyword>
<dbReference type="EMBL" id="JAICBX010000004">
    <property type="protein sequence ID" value="MBW8639802.1"/>
    <property type="molecule type" value="Genomic_DNA"/>
</dbReference>
<comment type="similarity">
    <text evidence="4">Belongs to the D-isomer specific 2-hydroxyacid dehydrogenase family.</text>
</comment>
<reference evidence="7" key="1">
    <citation type="submission" date="2021-08" db="EMBL/GenBank/DDBJ databases">
        <title>Hoeflea bacterium WL0058 sp. nov., isolated from the sediment.</title>
        <authorList>
            <person name="Wang L."/>
            <person name="Zhang D."/>
        </authorList>
    </citation>
    <scope>NUCLEOTIDE SEQUENCE</scope>
    <source>
        <strain evidence="7">WL0058</strain>
    </source>
</reference>
<organism evidence="7 8">
    <name type="scientific">Flavimaribacter sediminis</name>
    <dbReference type="NCBI Taxonomy" id="2865987"/>
    <lineage>
        <taxon>Bacteria</taxon>
        <taxon>Pseudomonadati</taxon>
        <taxon>Pseudomonadota</taxon>
        <taxon>Alphaproteobacteria</taxon>
        <taxon>Hyphomicrobiales</taxon>
        <taxon>Rhizobiaceae</taxon>
        <taxon>Flavimaribacter</taxon>
    </lineage>
</organism>
<feature type="domain" description="D-isomer specific 2-hydroxyacid dehydrogenase NAD-binding" evidence="6">
    <location>
        <begin position="108"/>
        <end position="281"/>
    </location>
</feature>
<dbReference type="CDD" id="cd12156">
    <property type="entry name" value="HPPR"/>
    <property type="match status" value="1"/>
</dbReference>
<evidence type="ECO:0000256" key="4">
    <source>
        <dbReference type="RuleBase" id="RU003719"/>
    </source>
</evidence>
<dbReference type="FunFam" id="3.40.50.720:FF:000213">
    <property type="entry name" value="Putative 2-hydroxyacid dehydrogenase"/>
    <property type="match status" value="1"/>
</dbReference>
<keyword evidence="2 4" id="KW-0560">Oxidoreductase</keyword>
<evidence type="ECO:0000256" key="1">
    <source>
        <dbReference type="ARBA" id="ARBA00022857"/>
    </source>
</evidence>
<dbReference type="GO" id="GO:0005829">
    <property type="term" value="C:cytosol"/>
    <property type="evidence" value="ECO:0007669"/>
    <property type="project" value="TreeGrafter"/>
</dbReference>
<name>A0AAE3D362_9HYPH</name>
<gene>
    <name evidence="7" type="ORF">K1W69_21590</name>
</gene>
<evidence type="ECO:0000256" key="2">
    <source>
        <dbReference type="ARBA" id="ARBA00023002"/>
    </source>
</evidence>
<protein>
    <submittedName>
        <fullName evidence="7">2-hydroxyacid dehydrogenase</fullName>
    </submittedName>
</protein>
<evidence type="ECO:0000259" key="5">
    <source>
        <dbReference type="Pfam" id="PF00389"/>
    </source>
</evidence>
<dbReference type="InterPro" id="IPR050223">
    <property type="entry name" value="D-isomer_2-hydroxyacid_DH"/>
</dbReference>
<accession>A0AAE3D362</accession>